<evidence type="ECO:0000313" key="1">
    <source>
        <dbReference type="EMBL" id="KAK3332957.1"/>
    </source>
</evidence>
<evidence type="ECO:0000313" key="2">
    <source>
        <dbReference type="Proteomes" id="UP001286456"/>
    </source>
</evidence>
<comment type="caution">
    <text evidence="1">The sequence shown here is derived from an EMBL/GenBank/DDBJ whole genome shotgun (WGS) entry which is preliminary data.</text>
</comment>
<accession>A0AAE0MHR4</accession>
<sequence>MLGQASRWVRGTVTRHILLWPRAAFVAIAILLRCVYHPPHGGGFNPHCGRCALPASNKLHRCRASSKCSVGSLSWSFRRANDKILARRPAGVVWTIASSLPIRLIVAFGGTDICEGRIGCPIHFPFLPPNGLCFSPTQPSIPCPSPDGAATWSSPPPPGWHRPNACLAAAWVSPRAHWPV</sequence>
<dbReference type="AlphaFoldDB" id="A0AAE0MHR4"/>
<gene>
    <name evidence="1" type="ORF">B0T19DRAFT_113873</name>
</gene>
<reference evidence="1" key="1">
    <citation type="journal article" date="2023" name="Mol. Phylogenet. Evol.">
        <title>Genome-scale phylogeny and comparative genomics of the fungal order Sordariales.</title>
        <authorList>
            <person name="Hensen N."/>
            <person name="Bonometti L."/>
            <person name="Westerberg I."/>
            <person name="Brannstrom I.O."/>
            <person name="Guillou S."/>
            <person name="Cros-Aarteil S."/>
            <person name="Calhoun S."/>
            <person name="Haridas S."/>
            <person name="Kuo A."/>
            <person name="Mondo S."/>
            <person name="Pangilinan J."/>
            <person name="Riley R."/>
            <person name="LaButti K."/>
            <person name="Andreopoulos B."/>
            <person name="Lipzen A."/>
            <person name="Chen C."/>
            <person name="Yan M."/>
            <person name="Daum C."/>
            <person name="Ng V."/>
            <person name="Clum A."/>
            <person name="Steindorff A."/>
            <person name="Ohm R.A."/>
            <person name="Martin F."/>
            <person name="Silar P."/>
            <person name="Natvig D.O."/>
            <person name="Lalanne C."/>
            <person name="Gautier V."/>
            <person name="Ament-Velasquez S.L."/>
            <person name="Kruys A."/>
            <person name="Hutchinson M.I."/>
            <person name="Powell A.J."/>
            <person name="Barry K."/>
            <person name="Miller A.N."/>
            <person name="Grigoriev I.V."/>
            <person name="Debuchy R."/>
            <person name="Gladieux P."/>
            <person name="Hiltunen Thoren M."/>
            <person name="Johannesson H."/>
        </authorList>
    </citation>
    <scope>NUCLEOTIDE SEQUENCE</scope>
    <source>
        <strain evidence="1">SMH4131-1</strain>
    </source>
</reference>
<protein>
    <submittedName>
        <fullName evidence="1">Uncharacterized protein</fullName>
    </submittedName>
</protein>
<dbReference type="EMBL" id="JAUEPO010000002">
    <property type="protein sequence ID" value="KAK3332957.1"/>
    <property type="molecule type" value="Genomic_DNA"/>
</dbReference>
<keyword evidence="2" id="KW-1185">Reference proteome</keyword>
<name>A0AAE0MHR4_9PEZI</name>
<proteinExistence type="predicted"/>
<dbReference type="Proteomes" id="UP001286456">
    <property type="component" value="Unassembled WGS sequence"/>
</dbReference>
<reference evidence="1" key="2">
    <citation type="submission" date="2023-06" db="EMBL/GenBank/DDBJ databases">
        <authorList>
            <consortium name="Lawrence Berkeley National Laboratory"/>
            <person name="Haridas S."/>
            <person name="Hensen N."/>
            <person name="Bonometti L."/>
            <person name="Westerberg I."/>
            <person name="Brannstrom I.O."/>
            <person name="Guillou S."/>
            <person name="Cros-Aarteil S."/>
            <person name="Calhoun S."/>
            <person name="Kuo A."/>
            <person name="Mondo S."/>
            <person name="Pangilinan J."/>
            <person name="Riley R."/>
            <person name="Labutti K."/>
            <person name="Andreopoulos B."/>
            <person name="Lipzen A."/>
            <person name="Chen C."/>
            <person name="Yanf M."/>
            <person name="Daum C."/>
            <person name="Ng V."/>
            <person name="Clum A."/>
            <person name="Steindorff A."/>
            <person name="Ohm R."/>
            <person name="Martin F."/>
            <person name="Silar P."/>
            <person name="Natvig D."/>
            <person name="Lalanne C."/>
            <person name="Gautier V."/>
            <person name="Ament-Velasquez S.L."/>
            <person name="Kruys A."/>
            <person name="Hutchinson M.I."/>
            <person name="Powell A.J."/>
            <person name="Barry K."/>
            <person name="Miller A.N."/>
            <person name="Grigoriev I.V."/>
            <person name="Debuchy R."/>
            <person name="Gladieux P."/>
            <person name="Thoren M.H."/>
            <person name="Johannesson H."/>
        </authorList>
    </citation>
    <scope>NUCLEOTIDE SEQUENCE</scope>
    <source>
        <strain evidence="1">SMH4131-1</strain>
    </source>
</reference>
<organism evidence="1 2">
    <name type="scientific">Cercophora scortea</name>
    <dbReference type="NCBI Taxonomy" id="314031"/>
    <lineage>
        <taxon>Eukaryota</taxon>
        <taxon>Fungi</taxon>
        <taxon>Dikarya</taxon>
        <taxon>Ascomycota</taxon>
        <taxon>Pezizomycotina</taxon>
        <taxon>Sordariomycetes</taxon>
        <taxon>Sordariomycetidae</taxon>
        <taxon>Sordariales</taxon>
        <taxon>Lasiosphaeriaceae</taxon>
        <taxon>Cercophora</taxon>
    </lineage>
</organism>